<sequence>MDISVIKAQETNADYGIHVGKDAPKTILEFINVRCPYCKQWFENSKDILTEAVAANRVQRVIKLVDREKESLQRGNVMHRFITTNDATQALADLTKAFETQEQWKDLSLEEVADFAKNTLGLTEHNHLDYAKQLVTETEQANIKFVPTIIVDEHIFDENIDSETLASYLK</sequence>
<evidence type="ECO:0000313" key="3">
    <source>
        <dbReference type="Proteomes" id="UP000782705"/>
    </source>
</evidence>
<dbReference type="Gene3D" id="3.40.30.10">
    <property type="entry name" value="Glutaredoxin"/>
    <property type="match status" value="1"/>
</dbReference>
<name>A0ABQ6YY03_9ENTE</name>
<dbReference type="Proteomes" id="UP000782705">
    <property type="component" value="Unassembled WGS sequence"/>
</dbReference>
<dbReference type="Gene3D" id="1.10.1200.90">
    <property type="entry name" value="DsbA-like domain"/>
    <property type="match status" value="1"/>
</dbReference>
<reference evidence="2 3" key="1">
    <citation type="submission" date="2016-06" db="EMBL/GenBank/DDBJ databases">
        <title>Four novel species of enterococci isolated from chicken manure.</title>
        <authorList>
            <person name="Van Tyne D."/>
        </authorList>
    </citation>
    <scope>NUCLEOTIDE SEQUENCE [LARGE SCALE GENOMIC DNA]</scope>
    <source>
        <strain evidence="2 3">CU12B</strain>
    </source>
</reference>
<dbReference type="InterPro" id="IPR036249">
    <property type="entry name" value="Thioredoxin-like_sf"/>
</dbReference>
<dbReference type="Pfam" id="PF13462">
    <property type="entry name" value="Thioredoxin_4"/>
    <property type="match status" value="1"/>
</dbReference>
<evidence type="ECO:0000313" key="2">
    <source>
        <dbReference type="EMBL" id="KAF1302896.1"/>
    </source>
</evidence>
<comment type="caution">
    <text evidence="2">The sequence shown here is derived from an EMBL/GenBank/DDBJ whole genome shotgun (WGS) entry which is preliminary data.</text>
</comment>
<organism evidence="2 3">
    <name type="scientific">Candidatus Enterococcus willemsii</name>
    <dbReference type="NCBI Taxonomy" id="1857215"/>
    <lineage>
        <taxon>Bacteria</taxon>
        <taxon>Bacillati</taxon>
        <taxon>Bacillota</taxon>
        <taxon>Bacilli</taxon>
        <taxon>Lactobacillales</taxon>
        <taxon>Enterococcaceae</taxon>
        <taxon>Enterococcus</taxon>
    </lineage>
</organism>
<protein>
    <submittedName>
        <fullName evidence="2">Thioredoxin</fullName>
    </submittedName>
</protein>
<dbReference type="InterPro" id="IPR012336">
    <property type="entry name" value="Thioredoxin-like_fold"/>
</dbReference>
<feature type="domain" description="Thioredoxin-like fold" evidence="1">
    <location>
        <begin position="15"/>
        <end position="170"/>
    </location>
</feature>
<dbReference type="SUPFAM" id="SSF52833">
    <property type="entry name" value="Thioredoxin-like"/>
    <property type="match status" value="1"/>
</dbReference>
<dbReference type="EMBL" id="MAEL01000045">
    <property type="protein sequence ID" value="KAF1302896.1"/>
    <property type="molecule type" value="Genomic_DNA"/>
</dbReference>
<gene>
    <name evidence="2" type="ORF">BAU17_11825</name>
</gene>
<proteinExistence type="predicted"/>
<dbReference type="RefSeq" id="WP_161902556.1">
    <property type="nucleotide sequence ID" value="NZ_MAEL01000045.1"/>
</dbReference>
<accession>A0ABQ6YY03</accession>
<dbReference type="CDD" id="cd02972">
    <property type="entry name" value="DsbA_family"/>
    <property type="match status" value="1"/>
</dbReference>
<evidence type="ECO:0000259" key="1">
    <source>
        <dbReference type="Pfam" id="PF13462"/>
    </source>
</evidence>
<keyword evidence="3" id="KW-1185">Reference proteome</keyword>